<dbReference type="SUPFAM" id="SSF54427">
    <property type="entry name" value="NTF2-like"/>
    <property type="match status" value="1"/>
</dbReference>
<name>A0ABX2EKX9_9BURK</name>
<evidence type="ECO:0000313" key="2">
    <source>
        <dbReference type="EMBL" id="NRF69306.1"/>
    </source>
</evidence>
<proteinExistence type="predicted"/>
<dbReference type="Pfam" id="PF14534">
    <property type="entry name" value="DUF4440"/>
    <property type="match status" value="1"/>
</dbReference>
<dbReference type="PROSITE" id="PS51257">
    <property type="entry name" value="PROKAR_LIPOPROTEIN"/>
    <property type="match status" value="1"/>
</dbReference>
<keyword evidence="3" id="KW-1185">Reference proteome</keyword>
<evidence type="ECO:0000313" key="3">
    <source>
        <dbReference type="Proteomes" id="UP000737171"/>
    </source>
</evidence>
<dbReference type="EMBL" id="JABRWJ010000006">
    <property type="protein sequence ID" value="NRF69306.1"/>
    <property type="molecule type" value="Genomic_DNA"/>
</dbReference>
<evidence type="ECO:0000259" key="1">
    <source>
        <dbReference type="Pfam" id="PF14534"/>
    </source>
</evidence>
<dbReference type="Proteomes" id="UP000737171">
    <property type="component" value="Unassembled WGS sequence"/>
</dbReference>
<dbReference type="RefSeq" id="WP_173125935.1">
    <property type="nucleotide sequence ID" value="NZ_JABRWJ010000006.1"/>
</dbReference>
<reference evidence="2 3" key="1">
    <citation type="submission" date="2020-05" db="EMBL/GenBank/DDBJ databases">
        <title>Aquincola sp. isolate from soil.</title>
        <authorList>
            <person name="Han J."/>
            <person name="Kim D.-U."/>
        </authorList>
    </citation>
    <scope>NUCLEOTIDE SEQUENCE [LARGE SCALE GENOMIC DNA]</scope>
    <source>
        <strain evidence="2 3">S2</strain>
    </source>
</reference>
<feature type="domain" description="DUF4440" evidence="1">
    <location>
        <begin position="30"/>
        <end position="135"/>
    </location>
</feature>
<sequence length="146" mass="15888">MRGGLALAAAAMIVAGCATPPATDTKALLVAQANAWDQAIVRKDRAAIEANMHAAFFQISPRGERSSRTEFVDSLLDAKLTIDPYTVDDLQVHLHGNTALLTATTRMSGRYDGKPFSTHYRYIDVYLREAGAWKIVSVQITPLAAR</sequence>
<dbReference type="Gene3D" id="3.10.450.50">
    <property type="match status" value="1"/>
</dbReference>
<protein>
    <submittedName>
        <fullName evidence="2">Nuclear transport factor 2 family protein</fullName>
    </submittedName>
</protein>
<gene>
    <name evidence="2" type="ORF">HLB44_20110</name>
</gene>
<dbReference type="InterPro" id="IPR027843">
    <property type="entry name" value="DUF4440"/>
</dbReference>
<dbReference type="InterPro" id="IPR032710">
    <property type="entry name" value="NTF2-like_dom_sf"/>
</dbReference>
<organism evidence="2 3">
    <name type="scientific">Pseudaquabacterium terrae</name>
    <dbReference type="NCBI Taxonomy" id="2732868"/>
    <lineage>
        <taxon>Bacteria</taxon>
        <taxon>Pseudomonadati</taxon>
        <taxon>Pseudomonadota</taxon>
        <taxon>Betaproteobacteria</taxon>
        <taxon>Burkholderiales</taxon>
        <taxon>Sphaerotilaceae</taxon>
        <taxon>Pseudaquabacterium</taxon>
    </lineage>
</organism>
<accession>A0ABX2EKX9</accession>
<comment type="caution">
    <text evidence="2">The sequence shown here is derived from an EMBL/GenBank/DDBJ whole genome shotgun (WGS) entry which is preliminary data.</text>
</comment>